<evidence type="ECO:0000256" key="3">
    <source>
        <dbReference type="ARBA" id="ARBA00022490"/>
    </source>
</evidence>
<feature type="domain" description="ATP-grasp" evidence="11">
    <location>
        <begin position="165"/>
        <end position="360"/>
    </location>
</feature>
<evidence type="ECO:0000313" key="12">
    <source>
        <dbReference type="EMBL" id="TXI55094.1"/>
    </source>
</evidence>
<dbReference type="AlphaFoldDB" id="A0A5C7Y1N5"/>
<dbReference type="GO" id="GO:0008716">
    <property type="term" value="F:D-alanine-D-alanine ligase activity"/>
    <property type="evidence" value="ECO:0007669"/>
    <property type="project" value="InterPro"/>
</dbReference>
<evidence type="ECO:0000256" key="10">
    <source>
        <dbReference type="PROSITE-ProRule" id="PRU00409"/>
    </source>
</evidence>
<dbReference type="GO" id="GO:0005737">
    <property type="term" value="C:cytoplasm"/>
    <property type="evidence" value="ECO:0007669"/>
    <property type="project" value="UniProtKB-SubCell"/>
</dbReference>
<evidence type="ECO:0000256" key="2">
    <source>
        <dbReference type="ARBA" id="ARBA00010871"/>
    </source>
</evidence>
<dbReference type="InterPro" id="IPR016185">
    <property type="entry name" value="PreATP-grasp_dom_sf"/>
</dbReference>
<dbReference type="InterPro" id="IPR011095">
    <property type="entry name" value="Dala_Dala_lig_C"/>
</dbReference>
<sequence length="363" mass="38428">MPGVQTYALQAAAIPRSSTALHERGNGRSLMHVLVLAGGTGAERDVSLASGSVVGRTLRDAGHVVTVCDPGSPTLVVSIDDLPRSVPLRFPSPTELHDAHNAFRDGFFSEVATEALRGTDIAFNCLHGGYGEDGRLHGYLEMLGVPHTGAPSHTCATAWDKDLSKRLVSSAGIPIATSWMVKPGDRRSDHPSLTARPEPVVVKPVHGGSTHGVVLLGNGRQVFDIADRSETLIVEEFLPGREITASVVQNEPLPLVEIIAPRAIFDYEAKYQRGGAIETCPAEVDSAYETVVQTSAIAAAAAIGFNEHSYCRIDFRENSAGIPTFIEANSLPGLTLTSLLPRAAAAAGLSFGDLCQRLIDIAL</sequence>
<dbReference type="PROSITE" id="PS00843">
    <property type="entry name" value="DALA_DALA_LIGASE_1"/>
    <property type="match status" value="1"/>
</dbReference>
<dbReference type="Gene3D" id="3.30.470.20">
    <property type="entry name" value="ATP-grasp fold, B domain"/>
    <property type="match status" value="1"/>
</dbReference>
<dbReference type="SUPFAM" id="SSF56059">
    <property type="entry name" value="Glutathione synthetase ATP-binding domain-like"/>
    <property type="match status" value="1"/>
</dbReference>
<dbReference type="Gene3D" id="3.30.1490.20">
    <property type="entry name" value="ATP-grasp fold, A domain"/>
    <property type="match status" value="1"/>
</dbReference>
<name>A0A5C7Y1N5_9MYCO</name>
<accession>A0A5C7Y1N5</accession>
<keyword evidence="4" id="KW-0436">Ligase</keyword>
<keyword evidence="3" id="KW-0963">Cytoplasm</keyword>
<evidence type="ECO:0000256" key="1">
    <source>
        <dbReference type="ARBA" id="ARBA00004496"/>
    </source>
</evidence>
<dbReference type="InterPro" id="IPR011127">
    <property type="entry name" value="Dala_Dala_lig_N"/>
</dbReference>
<dbReference type="Pfam" id="PF07478">
    <property type="entry name" value="Dala_Dala_lig_C"/>
    <property type="match status" value="1"/>
</dbReference>
<dbReference type="PROSITE" id="PS50975">
    <property type="entry name" value="ATP_GRASP"/>
    <property type="match status" value="1"/>
</dbReference>
<dbReference type="InterPro" id="IPR000291">
    <property type="entry name" value="D-Ala_lig_Van_CS"/>
</dbReference>
<dbReference type="Gene3D" id="3.40.50.20">
    <property type="match status" value="1"/>
</dbReference>
<dbReference type="PANTHER" id="PTHR23132:SF23">
    <property type="entry name" value="D-ALANINE--D-ALANINE LIGASE B"/>
    <property type="match status" value="1"/>
</dbReference>
<keyword evidence="8" id="KW-0573">Peptidoglycan synthesis</keyword>
<dbReference type="Proteomes" id="UP000321797">
    <property type="component" value="Unassembled WGS sequence"/>
</dbReference>
<dbReference type="GO" id="GO:0005524">
    <property type="term" value="F:ATP binding"/>
    <property type="evidence" value="ECO:0007669"/>
    <property type="project" value="UniProtKB-UniRule"/>
</dbReference>
<keyword evidence="5 10" id="KW-0547">Nucleotide-binding</keyword>
<evidence type="ECO:0000256" key="8">
    <source>
        <dbReference type="ARBA" id="ARBA00022984"/>
    </source>
</evidence>
<keyword evidence="9" id="KW-0961">Cell wall biogenesis/degradation</keyword>
<dbReference type="GO" id="GO:0071555">
    <property type="term" value="P:cell wall organization"/>
    <property type="evidence" value="ECO:0007669"/>
    <property type="project" value="UniProtKB-KW"/>
</dbReference>
<comment type="similarity">
    <text evidence="2">Belongs to the D-alanine--D-alanine ligase family.</text>
</comment>
<comment type="caution">
    <text evidence="12">The sequence shown here is derived from an EMBL/GenBank/DDBJ whole genome shotgun (WGS) entry which is preliminary data.</text>
</comment>
<dbReference type="InterPro" id="IPR011761">
    <property type="entry name" value="ATP-grasp"/>
</dbReference>
<dbReference type="EMBL" id="SSGD01000073">
    <property type="protein sequence ID" value="TXI55094.1"/>
    <property type="molecule type" value="Genomic_DNA"/>
</dbReference>
<evidence type="ECO:0000256" key="9">
    <source>
        <dbReference type="ARBA" id="ARBA00023316"/>
    </source>
</evidence>
<evidence type="ECO:0000313" key="13">
    <source>
        <dbReference type="Proteomes" id="UP000321797"/>
    </source>
</evidence>
<dbReference type="GO" id="GO:0046872">
    <property type="term" value="F:metal ion binding"/>
    <property type="evidence" value="ECO:0007669"/>
    <property type="project" value="InterPro"/>
</dbReference>
<keyword evidence="6 10" id="KW-0067">ATP-binding</keyword>
<dbReference type="Pfam" id="PF01820">
    <property type="entry name" value="Dala_Dala_lig_N"/>
    <property type="match status" value="1"/>
</dbReference>
<dbReference type="GO" id="GO:0008360">
    <property type="term" value="P:regulation of cell shape"/>
    <property type="evidence" value="ECO:0007669"/>
    <property type="project" value="UniProtKB-KW"/>
</dbReference>
<dbReference type="PANTHER" id="PTHR23132">
    <property type="entry name" value="D-ALANINE--D-ALANINE LIGASE"/>
    <property type="match status" value="1"/>
</dbReference>
<proteinExistence type="inferred from homology"/>
<keyword evidence="7" id="KW-0133">Cell shape</keyword>
<dbReference type="SUPFAM" id="SSF52440">
    <property type="entry name" value="PreATP-grasp domain"/>
    <property type="match status" value="1"/>
</dbReference>
<protein>
    <submittedName>
        <fullName evidence="12">ATP-grasp domain-containing protein</fullName>
    </submittedName>
</protein>
<evidence type="ECO:0000256" key="7">
    <source>
        <dbReference type="ARBA" id="ARBA00022960"/>
    </source>
</evidence>
<evidence type="ECO:0000256" key="5">
    <source>
        <dbReference type="ARBA" id="ARBA00022741"/>
    </source>
</evidence>
<evidence type="ECO:0000259" key="11">
    <source>
        <dbReference type="PROSITE" id="PS50975"/>
    </source>
</evidence>
<dbReference type="GO" id="GO:0009252">
    <property type="term" value="P:peptidoglycan biosynthetic process"/>
    <property type="evidence" value="ECO:0007669"/>
    <property type="project" value="UniProtKB-KW"/>
</dbReference>
<organism evidence="12 13">
    <name type="scientific">Mycolicibacter arupensis</name>
    <dbReference type="NCBI Taxonomy" id="342002"/>
    <lineage>
        <taxon>Bacteria</taxon>
        <taxon>Bacillati</taxon>
        <taxon>Actinomycetota</taxon>
        <taxon>Actinomycetes</taxon>
        <taxon>Mycobacteriales</taxon>
        <taxon>Mycobacteriaceae</taxon>
        <taxon>Mycolicibacter</taxon>
    </lineage>
</organism>
<evidence type="ECO:0000256" key="4">
    <source>
        <dbReference type="ARBA" id="ARBA00022598"/>
    </source>
</evidence>
<comment type="subcellular location">
    <subcellularLocation>
        <location evidence="1">Cytoplasm</location>
    </subcellularLocation>
</comment>
<reference evidence="12 13" key="1">
    <citation type="submission" date="2018-09" db="EMBL/GenBank/DDBJ databases">
        <title>Metagenome Assembled Genomes from an Advanced Water Purification Facility.</title>
        <authorList>
            <person name="Stamps B.W."/>
            <person name="Spear J.R."/>
        </authorList>
    </citation>
    <scope>NUCLEOTIDE SEQUENCE [LARGE SCALE GENOMIC DNA]</scope>
    <source>
        <strain evidence="12">Bin_29_2</strain>
    </source>
</reference>
<evidence type="ECO:0000256" key="6">
    <source>
        <dbReference type="ARBA" id="ARBA00022840"/>
    </source>
</evidence>
<dbReference type="InterPro" id="IPR013815">
    <property type="entry name" value="ATP_grasp_subdomain_1"/>
</dbReference>
<gene>
    <name evidence="12" type="ORF">E6Q54_13305</name>
</gene>